<feature type="transmembrane region" description="Helical" evidence="1">
    <location>
        <begin position="7"/>
        <end position="26"/>
    </location>
</feature>
<evidence type="ECO:0000313" key="2">
    <source>
        <dbReference type="EMBL" id="CAK1253967.1"/>
    </source>
</evidence>
<keyword evidence="1" id="KW-1133">Transmembrane helix</keyword>
<dbReference type="Proteomes" id="UP001314261">
    <property type="component" value="Unassembled WGS sequence"/>
</dbReference>
<feature type="transmembrane region" description="Helical" evidence="1">
    <location>
        <begin position="38"/>
        <end position="55"/>
    </location>
</feature>
<sequence length="138" mass="15648">MRNIIQHVLKGIAFGSSSYVIILALTSSSEAYMPRENIIAVLTMSAAIGLWSMIFEWEGPSFLTVFILHFLGTGAIVWVTGHLVRCFYLSVDNPVVWVYFVTTYVVIWLIILFNQRRQVAAINSIINQRDAAHQNEKN</sequence>
<reference evidence="2 3" key="1">
    <citation type="submission" date="2023-10" db="EMBL/GenBank/DDBJ databases">
        <authorList>
            <person name="Botero Cardona J."/>
        </authorList>
    </citation>
    <scope>NUCLEOTIDE SEQUENCE [LARGE SCALE GENOMIC DNA]</scope>
    <source>
        <strain evidence="2 3">R-54839</strain>
    </source>
</reference>
<gene>
    <name evidence="2" type="ORF">R54839_PPFHFPJH_01592</name>
</gene>
<keyword evidence="1" id="KW-0812">Transmembrane</keyword>
<name>A0ABN9YZ45_9LACO</name>
<organism evidence="2 3">
    <name type="scientific">Fructobacillus fructosus</name>
    <dbReference type="NCBI Taxonomy" id="1631"/>
    <lineage>
        <taxon>Bacteria</taxon>
        <taxon>Bacillati</taxon>
        <taxon>Bacillota</taxon>
        <taxon>Bacilli</taxon>
        <taxon>Lactobacillales</taxon>
        <taxon>Lactobacillaceae</taxon>
        <taxon>Fructobacillus</taxon>
    </lineage>
</organism>
<dbReference type="EMBL" id="CAUZLR010000012">
    <property type="protein sequence ID" value="CAK1253967.1"/>
    <property type="molecule type" value="Genomic_DNA"/>
</dbReference>
<evidence type="ECO:0008006" key="4">
    <source>
        <dbReference type="Google" id="ProtNLM"/>
    </source>
</evidence>
<feature type="transmembrane region" description="Helical" evidence="1">
    <location>
        <begin position="96"/>
        <end position="113"/>
    </location>
</feature>
<feature type="transmembrane region" description="Helical" evidence="1">
    <location>
        <begin position="62"/>
        <end position="84"/>
    </location>
</feature>
<keyword evidence="1" id="KW-0472">Membrane</keyword>
<dbReference type="RefSeq" id="WP_248657267.1">
    <property type="nucleotide sequence ID" value="NZ_CAUZLK010000010.1"/>
</dbReference>
<proteinExistence type="predicted"/>
<accession>A0ABN9YZ45</accession>
<protein>
    <recommendedName>
        <fullName evidence="4">DUF3021 domain-containing protein</fullName>
    </recommendedName>
</protein>
<evidence type="ECO:0000256" key="1">
    <source>
        <dbReference type="SAM" id="Phobius"/>
    </source>
</evidence>
<dbReference type="Pfam" id="PF11457">
    <property type="entry name" value="DUF3021"/>
    <property type="match status" value="1"/>
</dbReference>
<dbReference type="InterPro" id="IPR021560">
    <property type="entry name" value="DUF3021"/>
</dbReference>
<keyword evidence="3" id="KW-1185">Reference proteome</keyword>
<comment type="caution">
    <text evidence="2">The sequence shown here is derived from an EMBL/GenBank/DDBJ whole genome shotgun (WGS) entry which is preliminary data.</text>
</comment>
<evidence type="ECO:0000313" key="3">
    <source>
        <dbReference type="Proteomes" id="UP001314261"/>
    </source>
</evidence>